<dbReference type="AlphaFoldDB" id="A0A5J9VX67"/>
<evidence type="ECO:0000313" key="2">
    <source>
        <dbReference type="Proteomes" id="UP000324897"/>
    </source>
</evidence>
<dbReference type="Gramene" id="TVU40829">
    <property type="protein sequence ID" value="TVU40829"/>
    <property type="gene ID" value="EJB05_14308"/>
</dbReference>
<evidence type="ECO:0000313" key="1">
    <source>
        <dbReference type="EMBL" id="TVU40829.1"/>
    </source>
</evidence>
<dbReference type="Proteomes" id="UP000324897">
    <property type="component" value="Chromosome 4"/>
</dbReference>
<feature type="non-terminal residue" evidence="1">
    <location>
        <position position="1"/>
    </location>
</feature>
<organism evidence="1 2">
    <name type="scientific">Eragrostis curvula</name>
    <name type="common">weeping love grass</name>
    <dbReference type="NCBI Taxonomy" id="38414"/>
    <lineage>
        <taxon>Eukaryota</taxon>
        <taxon>Viridiplantae</taxon>
        <taxon>Streptophyta</taxon>
        <taxon>Embryophyta</taxon>
        <taxon>Tracheophyta</taxon>
        <taxon>Spermatophyta</taxon>
        <taxon>Magnoliopsida</taxon>
        <taxon>Liliopsida</taxon>
        <taxon>Poales</taxon>
        <taxon>Poaceae</taxon>
        <taxon>PACMAD clade</taxon>
        <taxon>Chloridoideae</taxon>
        <taxon>Eragrostideae</taxon>
        <taxon>Eragrostidinae</taxon>
        <taxon>Eragrostis</taxon>
    </lineage>
</organism>
<protein>
    <recommendedName>
        <fullName evidence="3">DUF4283 domain-containing protein</fullName>
    </recommendedName>
</protein>
<gene>
    <name evidence="1" type="ORF">EJB05_14308</name>
</gene>
<evidence type="ECO:0008006" key="3">
    <source>
        <dbReference type="Google" id="ProtNLM"/>
    </source>
</evidence>
<dbReference type="OrthoDB" id="696363at2759"/>
<name>A0A5J9VX67_9POAL</name>
<proteinExistence type="predicted"/>
<dbReference type="EMBL" id="RWGY01000007">
    <property type="protein sequence ID" value="TVU40829.1"/>
    <property type="molecule type" value="Genomic_DNA"/>
</dbReference>
<keyword evidence="2" id="KW-1185">Reference proteome</keyword>
<reference evidence="1 2" key="1">
    <citation type="journal article" date="2019" name="Sci. Rep.">
        <title>A high-quality genome of Eragrostis curvula grass provides insights into Poaceae evolution and supports new strategies to enhance forage quality.</title>
        <authorList>
            <person name="Carballo J."/>
            <person name="Santos B.A.C.M."/>
            <person name="Zappacosta D."/>
            <person name="Garbus I."/>
            <person name="Selva J.P."/>
            <person name="Gallo C.A."/>
            <person name="Diaz A."/>
            <person name="Albertini E."/>
            <person name="Caccamo M."/>
            <person name="Echenique V."/>
        </authorList>
    </citation>
    <scope>NUCLEOTIDE SEQUENCE [LARGE SCALE GENOMIC DNA]</scope>
    <source>
        <strain evidence="2">cv. Victoria</strain>
        <tissue evidence="1">Leaf</tissue>
    </source>
</reference>
<comment type="caution">
    <text evidence="1">The sequence shown here is derived from an EMBL/GenBank/DDBJ whole genome shotgun (WGS) entry which is preliminary data.</text>
</comment>
<accession>A0A5J9VX67</accession>
<sequence>MDPTPNPPPFLPNNPSDELNFDFQSLNISHKEEVEIDFEHQLEEPPPSRFNLLFKVGPPDGKVSRNITLFMFERAMRAAWGIRFLKAEQVADNIFMAYFRSEEDQRWIWQKQPWIAERETLLVEWVDQSRSRPVDSYKFRLNMSNMGLAYLVMGLLHQH</sequence>